<evidence type="ECO:0000313" key="3">
    <source>
        <dbReference type="Proteomes" id="UP000290572"/>
    </source>
</evidence>
<evidence type="ECO:0000256" key="1">
    <source>
        <dbReference type="SAM" id="MobiDB-lite"/>
    </source>
</evidence>
<gene>
    <name evidence="2" type="ORF">ROHU_008582</name>
</gene>
<keyword evidence="3" id="KW-1185">Reference proteome</keyword>
<dbReference type="Proteomes" id="UP000290572">
    <property type="component" value="Unassembled WGS sequence"/>
</dbReference>
<comment type="caution">
    <text evidence="2">The sequence shown here is derived from an EMBL/GenBank/DDBJ whole genome shotgun (WGS) entry which is preliminary data.</text>
</comment>
<sequence>METNRDEDPKRSDSSCCPEQHRPKQIRAGRARKSRVCRVTADERLFAAVTSDSRLFAVTFVKNISAPVVSLFLSI</sequence>
<evidence type="ECO:0000313" key="2">
    <source>
        <dbReference type="EMBL" id="RXN15881.1"/>
    </source>
</evidence>
<proteinExistence type="predicted"/>
<feature type="region of interest" description="Disordered" evidence="1">
    <location>
        <begin position="1"/>
        <end position="29"/>
    </location>
</feature>
<protein>
    <submittedName>
        <fullName evidence="2">Uncharacterized protein</fullName>
    </submittedName>
</protein>
<feature type="compositionally biased region" description="Basic and acidic residues" evidence="1">
    <location>
        <begin position="1"/>
        <end position="13"/>
    </location>
</feature>
<organism evidence="2 3">
    <name type="scientific">Labeo rohita</name>
    <name type="common">Indian major carp</name>
    <name type="synonym">Cyprinus rohita</name>
    <dbReference type="NCBI Taxonomy" id="84645"/>
    <lineage>
        <taxon>Eukaryota</taxon>
        <taxon>Metazoa</taxon>
        <taxon>Chordata</taxon>
        <taxon>Craniata</taxon>
        <taxon>Vertebrata</taxon>
        <taxon>Euteleostomi</taxon>
        <taxon>Actinopterygii</taxon>
        <taxon>Neopterygii</taxon>
        <taxon>Teleostei</taxon>
        <taxon>Ostariophysi</taxon>
        <taxon>Cypriniformes</taxon>
        <taxon>Cyprinidae</taxon>
        <taxon>Labeoninae</taxon>
        <taxon>Labeonini</taxon>
        <taxon>Labeo</taxon>
    </lineage>
</organism>
<dbReference type="AlphaFoldDB" id="A0A498M5M8"/>
<reference evidence="2 3" key="1">
    <citation type="submission" date="2018-03" db="EMBL/GenBank/DDBJ databases">
        <title>Draft genome sequence of Rohu Carp (Labeo rohita).</title>
        <authorList>
            <person name="Das P."/>
            <person name="Kushwaha B."/>
            <person name="Joshi C.G."/>
            <person name="Kumar D."/>
            <person name="Nagpure N.S."/>
            <person name="Sahoo L."/>
            <person name="Das S.P."/>
            <person name="Bit A."/>
            <person name="Patnaik S."/>
            <person name="Meher P.K."/>
            <person name="Jayasankar P."/>
            <person name="Koringa P.G."/>
            <person name="Patel N.V."/>
            <person name="Hinsu A.T."/>
            <person name="Kumar R."/>
            <person name="Pandey M."/>
            <person name="Agarwal S."/>
            <person name="Srivastava S."/>
            <person name="Singh M."/>
            <person name="Iquebal M.A."/>
            <person name="Jaiswal S."/>
            <person name="Angadi U.B."/>
            <person name="Kumar N."/>
            <person name="Raza M."/>
            <person name="Shah T.M."/>
            <person name="Rai A."/>
            <person name="Jena J.K."/>
        </authorList>
    </citation>
    <scope>NUCLEOTIDE SEQUENCE [LARGE SCALE GENOMIC DNA]</scope>
    <source>
        <strain evidence="2">DASCIFA01</strain>
        <tissue evidence="2">Testis</tissue>
    </source>
</reference>
<name>A0A498M5M8_LABRO</name>
<dbReference type="EMBL" id="QBIY01012822">
    <property type="protein sequence ID" value="RXN15881.1"/>
    <property type="molecule type" value="Genomic_DNA"/>
</dbReference>
<accession>A0A498M5M8</accession>